<dbReference type="AlphaFoldDB" id="A0A5J4NBM0"/>
<evidence type="ECO:0000313" key="2">
    <source>
        <dbReference type="Proteomes" id="UP000324629"/>
    </source>
</evidence>
<organism evidence="1 2">
    <name type="scientific">Paragonimus westermani</name>
    <dbReference type="NCBI Taxonomy" id="34504"/>
    <lineage>
        <taxon>Eukaryota</taxon>
        <taxon>Metazoa</taxon>
        <taxon>Spiralia</taxon>
        <taxon>Lophotrochozoa</taxon>
        <taxon>Platyhelminthes</taxon>
        <taxon>Trematoda</taxon>
        <taxon>Digenea</taxon>
        <taxon>Plagiorchiida</taxon>
        <taxon>Troglotremata</taxon>
        <taxon>Troglotrematidae</taxon>
        <taxon>Paragonimus</taxon>
    </lineage>
</organism>
<dbReference type="Gene3D" id="2.30.29.30">
    <property type="entry name" value="Pleckstrin-homology domain (PH domain)/Phosphotyrosine-binding domain (PTB)"/>
    <property type="match status" value="1"/>
</dbReference>
<proteinExistence type="predicted"/>
<dbReference type="SUPFAM" id="SSF50729">
    <property type="entry name" value="PH domain-like"/>
    <property type="match status" value="1"/>
</dbReference>
<name>A0A5J4NBM0_9TREM</name>
<sequence>MPFIRYVSQISRMFNVNNEAEKVFLCNFGGSRSVSEASGVEQLKKAMEFILRDSSIVQWPSACVHVSPSSVRIVSFTPAYPSTY</sequence>
<keyword evidence="2" id="KW-1185">Reference proteome</keyword>
<comment type="caution">
    <text evidence="1">The sequence shown here is derived from an EMBL/GenBank/DDBJ whole genome shotgun (WGS) entry which is preliminary data.</text>
</comment>
<gene>
    <name evidence="1" type="ORF">DEA37_0007822</name>
</gene>
<dbReference type="InterPro" id="IPR011993">
    <property type="entry name" value="PH-like_dom_sf"/>
</dbReference>
<evidence type="ECO:0000313" key="1">
    <source>
        <dbReference type="EMBL" id="KAA3672629.1"/>
    </source>
</evidence>
<accession>A0A5J4NBM0</accession>
<reference evidence="1 2" key="1">
    <citation type="journal article" date="2019" name="Gigascience">
        <title>Whole-genome sequence of the oriental lung fluke Paragonimus westermani.</title>
        <authorList>
            <person name="Oey H."/>
            <person name="Zakrzewski M."/>
            <person name="Narain K."/>
            <person name="Devi K.R."/>
            <person name="Agatsuma T."/>
            <person name="Nawaratna S."/>
            <person name="Gobert G.N."/>
            <person name="Jones M.K."/>
            <person name="Ragan M.A."/>
            <person name="McManus D.P."/>
            <person name="Krause L."/>
        </authorList>
    </citation>
    <scope>NUCLEOTIDE SEQUENCE [LARGE SCALE GENOMIC DNA]</scope>
    <source>
        <strain evidence="1 2">IND2009</strain>
    </source>
</reference>
<protein>
    <submittedName>
        <fullName evidence="1">Uncharacterized protein</fullName>
    </submittedName>
</protein>
<dbReference type="Proteomes" id="UP000324629">
    <property type="component" value="Unassembled WGS sequence"/>
</dbReference>
<dbReference type="EMBL" id="QNGE01004699">
    <property type="protein sequence ID" value="KAA3672629.1"/>
    <property type="molecule type" value="Genomic_DNA"/>
</dbReference>